<keyword evidence="4 9" id="KW-0732">Signal</keyword>
<dbReference type="Gene3D" id="3.80.10.10">
    <property type="entry name" value="Ribonuclease Inhibitor"/>
    <property type="match status" value="1"/>
</dbReference>
<sequence>MLLPFIVLLPFLVIILTSPIIANGCFEVERDALLTFKAGLHDPGNLLITWHGPNCCTWSGVICDNITEHVVMLNLRNPYDLFYGDDDWDLDDINGYSNWESHAFTGEIDPSLLSLRHLTHLDLSNHFFWNNSFPNFICSLENLVYLNLSFSSFGGLIPHELENLSRLQFLDLGGSSFTGLIPPQLGNLSDLHHLSLSAIDIYHPFPVLASDNLS</sequence>
<dbReference type="SUPFAM" id="SSF52058">
    <property type="entry name" value="L domain-like"/>
    <property type="match status" value="1"/>
</dbReference>
<dbReference type="Proteomes" id="UP001140206">
    <property type="component" value="Chromosome 1"/>
</dbReference>
<evidence type="ECO:0000256" key="1">
    <source>
        <dbReference type="ARBA" id="ARBA00004479"/>
    </source>
</evidence>
<keyword evidence="11" id="KW-0808">Transferase</keyword>
<dbReference type="GO" id="GO:0016301">
    <property type="term" value="F:kinase activity"/>
    <property type="evidence" value="ECO:0007669"/>
    <property type="project" value="UniProtKB-KW"/>
</dbReference>
<keyword evidence="11" id="KW-0418">Kinase</keyword>
<dbReference type="Pfam" id="PF08263">
    <property type="entry name" value="LRRNT_2"/>
    <property type="match status" value="1"/>
</dbReference>
<keyword evidence="8" id="KW-0325">Glycoprotein</keyword>
<dbReference type="InterPro" id="IPR032675">
    <property type="entry name" value="LRR_dom_sf"/>
</dbReference>
<protein>
    <submittedName>
        <fullName evidence="11">LRR receptor-like serine/threonine-protein kinase GSO1</fullName>
    </submittedName>
</protein>
<evidence type="ECO:0000256" key="8">
    <source>
        <dbReference type="ARBA" id="ARBA00023180"/>
    </source>
</evidence>
<feature type="domain" description="Leucine-rich repeat-containing N-terminal plant-type" evidence="10">
    <location>
        <begin position="29"/>
        <end position="64"/>
    </location>
</feature>
<evidence type="ECO:0000256" key="4">
    <source>
        <dbReference type="ARBA" id="ARBA00022729"/>
    </source>
</evidence>
<keyword evidence="3" id="KW-0812">Transmembrane</keyword>
<dbReference type="AlphaFoldDB" id="A0AAV8GQF1"/>
<name>A0AAV8GQF1_9POAL</name>
<dbReference type="InterPro" id="IPR046956">
    <property type="entry name" value="RLP23-like"/>
</dbReference>
<dbReference type="InterPro" id="IPR001611">
    <property type="entry name" value="Leu-rich_rpt"/>
</dbReference>
<comment type="caution">
    <text evidence="11">The sequence shown here is derived from an EMBL/GenBank/DDBJ whole genome shotgun (WGS) entry which is preliminary data.</text>
</comment>
<evidence type="ECO:0000256" key="6">
    <source>
        <dbReference type="ARBA" id="ARBA00022989"/>
    </source>
</evidence>
<dbReference type="PANTHER" id="PTHR48063">
    <property type="entry name" value="LRR RECEPTOR-LIKE KINASE"/>
    <property type="match status" value="1"/>
</dbReference>
<keyword evidence="12" id="KW-1185">Reference proteome</keyword>
<evidence type="ECO:0000259" key="10">
    <source>
        <dbReference type="Pfam" id="PF08263"/>
    </source>
</evidence>
<evidence type="ECO:0000256" key="5">
    <source>
        <dbReference type="ARBA" id="ARBA00022737"/>
    </source>
</evidence>
<dbReference type="EMBL" id="JAMFTS010000001">
    <property type="protein sequence ID" value="KAJ4806121.1"/>
    <property type="molecule type" value="Genomic_DNA"/>
</dbReference>
<evidence type="ECO:0000256" key="7">
    <source>
        <dbReference type="ARBA" id="ARBA00023136"/>
    </source>
</evidence>
<keyword evidence="5" id="KW-0677">Repeat</keyword>
<feature type="signal peptide" evidence="9">
    <location>
        <begin position="1"/>
        <end position="22"/>
    </location>
</feature>
<evidence type="ECO:0000313" key="11">
    <source>
        <dbReference type="EMBL" id="KAJ4806121.1"/>
    </source>
</evidence>
<dbReference type="GO" id="GO:0016020">
    <property type="term" value="C:membrane"/>
    <property type="evidence" value="ECO:0007669"/>
    <property type="project" value="UniProtKB-SubCell"/>
</dbReference>
<keyword evidence="2" id="KW-0433">Leucine-rich repeat</keyword>
<feature type="chain" id="PRO_5043922404" evidence="9">
    <location>
        <begin position="23"/>
        <end position="214"/>
    </location>
</feature>
<gene>
    <name evidence="11" type="ORF">LUZ62_018687</name>
</gene>
<comment type="subcellular location">
    <subcellularLocation>
        <location evidence="1">Membrane</location>
        <topology evidence="1">Single-pass type I membrane protein</topology>
    </subcellularLocation>
</comment>
<evidence type="ECO:0000313" key="12">
    <source>
        <dbReference type="Proteomes" id="UP001140206"/>
    </source>
</evidence>
<evidence type="ECO:0000256" key="3">
    <source>
        <dbReference type="ARBA" id="ARBA00022692"/>
    </source>
</evidence>
<proteinExistence type="predicted"/>
<dbReference type="InterPro" id="IPR013210">
    <property type="entry name" value="LRR_N_plant-typ"/>
</dbReference>
<keyword evidence="7" id="KW-0472">Membrane</keyword>
<accession>A0AAV8GQF1</accession>
<dbReference type="Pfam" id="PF00560">
    <property type="entry name" value="LRR_1"/>
    <property type="match status" value="2"/>
</dbReference>
<evidence type="ECO:0000256" key="2">
    <source>
        <dbReference type="ARBA" id="ARBA00022614"/>
    </source>
</evidence>
<reference evidence="11" key="1">
    <citation type="submission" date="2022-08" db="EMBL/GenBank/DDBJ databases">
        <authorList>
            <person name="Marques A."/>
        </authorList>
    </citation>
    <scope>NUCLEOTIDE SEQUENCE</scope>
    <source>
        <strain evidence="11">RhyPub2mFocal</strain>
        <tissue evidence="11">Leaves</tissue>
    </source>
</reference>
<organism evidence="11 12">
    <name type="scientific">Rhynchospora pubera</name>
    <dbReference type="NCBI Taxonomy" id="906938"/>
    <lineage>
        <taxon>Eukaryota</taxon>
        <taxon>Viridiplantae</taxon>
        <taxon>Streptophyta</taxon>
        <taxon>Embryophyta</taxon>
        <taxon>Tracheophyta</taxon>
        <taxon>Spermatophyta</taxon>
        <taxon>Magnoliopsida</taxon>
        <taxon>Liliopsida</taxon>
        <taxon>Poales</taxon>
        <taxon>Cyperaceae</taxon>
        <taxon>Cyperoideae</taxon>
        <taxon>Rhynchosporeae</taxon>
        <taxon>Rhynchospora</taxon>
    </lineage>
</organism>
<evidence type="ECO:0000256" key="9">
    <source>
        <dbReference type="SAM" id="SignalP"/>
    </source>
</evidence>
<keyword evidence="6" id="KW-1133">Transmembrane helix</keyword>
<keyword evidence="11" id="KW-0675">Receptor</keyword>